<organism evidence="1 2">
    <name type="scientific">Burkholderia gladioli (strain BSR3)</name>
    <dbReference type="NCBI Taxonomy" id="999541"/>
    <lineage>
        <taxon>Bacteria</taxon>
        <taxon>Pseudomonadati</taxon>
        <taxon>Pseudomonadota</taxon>
        <taxon>Betaproteobacteria</taxon>
        <taxon>Burkholderiales</taxon>
        <taxon>Burkholderiaceae</taxon>
        <taxon>Burkholderia</taxon>
    </lineage>
</organism>
<dbReference type="AlphaFoldDB" id="F2LSV2"/>
<dbReference type="EMBL" id="CP002604">
    <property type="protein sequence ID" value="AEA65972.1"/>
    <property type="molecule type" value="Genomic_DNA"/>
</dbReference>
<dbReference type="Proteomes" id="UP000008316">
    <property type="component" value="Plasmid bgla_4p"/>
</dbReference>
<dbReference type="HOGENOM" id="CLU_135506_0_1_4"/>
<name>F2LSV2_BURGS</name>
<dbReference type="KEGG" id="bgd:bgla_4p2070"/>
<keyword evidence="2" id="KW-1185">Reference proteome</keyword>
<evidence type="ECO:0000313" key="1">
    <source>
        <dbReference type="EMBL" id="AEA65972.1"/>
    </source>
</evidence>
<proteinExistence type="predicted"/>
<protein>
    <submittedName>
        <fullName evidence="1">Uncharacterized protein</fullName>
    </submittedName>
</protein>
<gene>
    <name evidence="1" type="ordered locus">bgla_4p2070</name>
</gene>
<geneLocation type="plasmid" evidence="1 2">
    <name>bgla_4p</name>
</geneLocation>
<keyword evidence="1" id="KW-0614">Plasmid</keyword>
<dbReference type="RefSeq" id="WP_013700142.1">
    <property type="nucleotide sequence ID" value="NC_015383.1"/>
</dbReference>
<reference evidence="1 2" key="1">
    <citation type="journal article" date="2011" name="J. Bacteriol.">
        <title>Complete genome sequence of Burkholderia gladioli BSR3.</title>
        <authorList>
            <person name="Seo Y.S."/>
            <person name="Lim J."/>
            <person name="Choi B.S."/>
            <person name="Kim H."/>
            <person name="Goo E."/>
            <person name="Lee B."/>
            <person name="Lim J.S."/>
            <person name="Choi I.Y."/>
            <person name="Moon J.S."/>
            <person name="Kim J."/>
            <person name="Hwang I."/>
        </authorList>
    </citation>
    <scope>NUCLEOTIDE SEQUENCE [LARGE SCALE GENOMIC DNA]</scope>
    <source>
        <strain evidence="2">BSR3</strain>
    </source>
</reference>
<sequence>MVNPLDTSAWPIVHYVMPDRVPDAEAEFHVAAFEQLLRRGEAYVLIFSGAEMPKDSRHFMKLYSQWGKRSFAEQQRLCRGAVRVEPDPAKRNSLWRRAMLYLMSSRAPYPYRIVASLPEARDQAGKWLGGAG</sequence>
<evidence type="ECO:0000313" key="2">
    <source>
        <dbReference type="Proteomes" id="UP000008316"/>
    </source>
</evidence>
<accession>F2LSV2</accession>